<comment type="subcellular location">
    <subcellularLocation>
        <location evidence="2">Mitochondrion</location>
    </subcellularLocation>
</comment>
<evidence type="ECO:0000259" key="7">
    <source>
        <dbReference type="Pfam" id="PF14881"/>
    </source>
</evidence>
<keyword evidence="9" id="KW-1185">Reference proteome</keyword>
<proteinExistence type="inferred from homology"/>
<reference evidence="8 9" key="1">
    <citation type="submission" date="2024-02" db="EMBL/GenBank/DDBJ databases">
        <title>De novo assembly and annotation of 12 fungi associated with fruit tree decline syndrome in Ontario, Canada.</title>
        <authorList>
            <person name="Sulman M."/>
            <person name="Ellouze W."/>
            <person name="Ilyukhin E."/>
        </authorList>
    </citation>
    <scope>NUCLEOTIDE SEQUENCE [LARGE SCALE GENOMIC DNA]</scope>
    <source>
        <strain evidence="8 9">M11/M66-122</strain>
    </source>
</reference>
<dbReference type="Gene3D" id="3.40.50.1440">
    <property type="entry name" value="Tubulin/FtsZ, GTPase domain"/>
    <property type="match status" value="1"/>
</dbReference>
<protein>
    <submittedName>
        <fullName evidence="8">MtDNA inheritance, partitioning of the mitochondrial organelle</fullName>
    </submittedName>
</protein>
<evidence type="ECO:0000256" key="1">
    <source>
        <dbReference type="ARBA" id="ARBA00003757"/>
    </source>
</evidence>
<dbReference type="GO" id="GO:0007005">
    <property type="term" value="P:mitochondrion organization"/>
    <property type="evidence" value="ECO:0007669"/>
    <property type="project" value="InterPro"/>
</dbReference>
<dbReference type="Proteomes" id="UP001320420">
    <property type="component" value="Unassembled WGS sequence"/>
</dbReference>
<name>A0AAN9YR80_9PEZI</name>
<dbReference type="InterPro" id="IPR036525">
    <property type="entry name" value="Tubulin/FtsZ_GTPase_sf"/>
</dbReference>
<sequence length="532" mass="58843">MAEALPYSSPLRKLLESYFTYGADEESPIDHNVHFRPGIGADGIETFTPRTVIYDLKGGFGSLRKINALYEIDGDPSSSSLWGGQTVVQRQEPIQPSAYQESLDAGLTPPELTTSSVRYWSDFNRVFFHPKSIIQLNEYELNSTVMPFEKWHMGEELFGSLDKEHDIVDRDLRSFIEEADQMQGIQIMTGIDDAWGGFAAKYIERLRDEYGKTPLWVWGVQEPVGGLSREKRLLKLTNKARAFAELNSQASLVIPLALPQRLLPSNVQLNVTSPWNVTALLSAALESTTLYTRLKTTDRVNSSNLGNIADLLNVFGKQTIANLSMSLVEPPKPAQNGTNGASHALNGRAELFSDVGHDAYSQANEDASESGSQKGTVSLDIDLSSPEEVDLNPGGRRGHRKRHVFSQFLTYRGPENPEVTGESSADPTAHAGYMRRRPKVHSYYSAVDLPIIDSYPKIFRDSRGGPLREHTSVRTALTADSSVMAKVRGLRSTVIRGLGLEDRETIGNELAEIAEGYKEGWSSGSDDDEDDD</sequence>
<dbReference type="GO" id="GO:0005739">
    <property type="term" value="C:mitochondrion"/>
    <property type="evidence" value="ECO:0007669"/>
    <property type="project" value="UniProtKB-SubCell"/>
</dbReference>
<comment type="caution">
    <text evidence="8">The sequence shown here is derived from an EMBL/GenBank/DDBJ whole genome shotgun (WGS) entry which is preliminary data.</text>
</comment>
<evidence type="ECO:0000256" key="3">
    <source>
        <dbReference type="ARBA" id="ARBA00008507"/>
    </source>
</evidence>
<dbReference type="PANTHER" id="PTHR13391:SF0">
    <property type="entry name" value="PROTEIN MISATO HOMOLOG 1"/>
    <property type="match status" value="1"/>
</dbReference>
<feature type="region of interest" description="Disordered" evidence="5">
    <location>
        <begin position="361"/>
        <end position="403"/>
    </location>
</feature>
<comment type="function">
    <text evidence="1">Involved in the partitioning of the mitochondrial organelle and mitochondrial DNA (mtDNA) inheritance.</text>
</comment>
<evidence type="ECO:0000256" key="5">
    <source>
        <dbReference type="SAM" id="MobiDB-lite"/>
    </source>
</evidence>
<dbReference type="PANTHER" id="PTHR13391">
    <property type="entry name" value="MITOCHONDRIAL DISTRIBUTION REGULATOR MISATO"/>
    <property type="match status" value="1"/>
</dbReference>
<feature type="domain" description="DML1/Misato tubulin" evidence="7">
    <location>
        <begin position="109"/>
        <end position="294"/>
    </location>
</feature>
<feature type="domain" description="Misato Segment II tubulin-like" evidence="6">
    <location>
        <begin position="16"/>
        <end position="104"/>
    </location>
</feature>
<dbReference type="SUPFAM" id="SSF52490">
    <property type="entry name" value="Tubulin nucleotide-binding domain-like"/>
    <property type="match status" value="1"/>
</dbReference>
<dbReference type="Pfam" id="PF10644">
    <property type="entry name" value="Misat_Tub_SegII"/>
    <property type="match status" value="1"/>
</dbReference>
<dbReference type="CDD" id="cd06060">
    <property type="entry name" value="misato"/>
    <property type="match status" value="1"/>
</dbReference>
<accession>A0AAN9YR80</accession>
<dbReference type="InterPro" id="IPR019605">
    <property type="entry name" value="Misato_II_tubulin-like"/>
</dbReference>
<evidence type="ECO:0000313" key="8">
    <source>
        <dbReference type="EMBL" id="KAK7751069.1"/>
    </source>
</evidence>
<evidence type="ECO:0000256" key="2">
    <source>
        <dbReference type="ARBA" id="ARBA00004173"/>
    </source>
</evidence>
<dbReference type="EMBL" id="JAKJXP020000055">
    <property type="protein sequence ID" value="KAK7751069.1"/>
    <property type="molecule type" value="Genomic_DNA"/>
</dbReference>
<evidence type="ECO:0000256" key="4">
    <source>
        <dbReference type="ARBA" id="ARBA00023128"/>
    </source>
</evidence>
<organism evidence="8 9">
    <name type="scientific">Diatrype stigma</name>
    <dbReference type="NCBI Taxonomy" id="117547"/>
    <lineage>
        <taxon>Eukaryota</taxon>
        <taxon>Fungi</taxon>
        <taxon>Dikarya</taxon>
        <taxon>Ascomycota</taxon>
        <taxon>Pezizomycotina</taxon>
        <taxon>Sordariomycetes</taxon>
        <taxon>Xylariomycetidae</taxon>
        <taxon>Xylariales</taxon>
        <taxon>Diatrypaceae</taxon>
        <taxon>Diatrype</taxon>
    </lineage>
</organism>
<gene>
    <name evidence="8" type="primary">DML1</name>
    <name evidence="8" type="ORF">SLS62_007055</name>
</gene>
<evidence type="ECO:0000313" key="9">
    <source>
        <dbReference type="Proteomes" id="UP001320420"/>
    </source>
</evidence>
<keyword evidence="4" id="KW-0496">Mitochondrion</keyword>
<dbReference type="InterPro" id="IPR029209">
    <property type="entry name" value="DML1/Misato_tubulin"/>
</dbReference>
<comment type="similarity">
    <text evidence="3">Belongs to the misato family.</text>
</comment>
<dbReference type="AlphaFoldDB" id="A0AAN9YR80"/>
<dbReference type="InterPro" id="IPR049942">
    <property type="entry name" value="DML1/Misato"/>
</dbReference>
<feature type="compositionally biased region" description="Polar residues" evidence="5">
    <location>
        <begin position="361"/>
        <end position="376"/>
    </location>
</feature>
<evidence type="ECO:0000259" key="6">
    <source>
        <dbReference type="Pfam" id="PF10644"/>
    </source>
</evidence>
<dbReference type="Pfam" id="PF14881">
    <property type="entry name" value="Tubulin_3"/>
    <property type="match status" value="1"/>
</dbReference>